<evidence type="ECO:0000313" key="2">
    <source>
        <dbReference type="EMBL" id="CAL6063824.1"/>
    </source>
</evidence>
<keyword evidence="3" id="KW-1185">Reference proteome</keyword>
<dbReference type="AlphaFoldDB" id="A0AA86QCX7"/>
<sequence length="136" mass="15752">MTCLRSLSCDGRHMSSAYRCQFNTLYREDADENSLLHFRICCPQNIQFFERYCKAENAVDTRNLTEPRCGDGYIPVCPLTVIHGKLNKIAQQMAVQHKMQPACKHQSIACMTSHNFLDRSTRSWLATLYFDFTQSM</sequence>
<dbReference type="EMBL" id="CAXDID020000248">
    <property type="protein sequence ID" value="CAL6063824.1"/>
    <property type="molecule type" value="Genomic_DNA"/>
</dbReference>
<accession>A0AA86QCX7</accession>
<evidence type="ECO:0000313" key="1">
    <source>
        <dbReference type="EMBL" id="CAI9950734.1"/>
    </source>
</evidence>
<dbReference type="Proteomes" id="UP001642409">
    <property type="component" value="Unassembled WGS sequence"/>
</dbReference>
<name>A0AA86QCX7_9EUKA</name>
<evidence type="ECO:0000313" key="3">
    <source>
        <dbReference type="Proteomes" id="UP001642409"/>
    </source>
</evidence>
<protein>
    <submittedName>
        <fullName evidence="2">Hypothetical_protein</fullName>
    </submittedName>
</protein>
<reference evidence="1" key="1">
    <citation type="submission" date="2023-06" db="EMBL/GenBank/DDBJ databases">
        <authorList>
            <person name="Kurt Z."/>
        </authorList>
    </citation>
    <scope>NUCLEOTIDE SEQUENCE</scope>
</reference>
<reference evidence="2 3" key="2">
    <citation type="submission" date="2024-07" db="EMBL/GenBank/DDBJ databases">
        <authorList>
            <person name="Akdeniz Z."/>
        </authorList>
    </citation>
    <scope>NUCLEOTIDE SEQUENCE [LARGE SCALE GENOMIC DNA]</scope>
</reference>
<gene>
    <name evidence="1" type="ORF">HINF_LOCUS38379</name>
    <name evidence="2" type="ORF">HINF_LOCUS51056</name>
</gene>
<proteinExistence type="predicted"/>
<dbReference type="EMBL" id="CATOUU010000818">
    <property type="protein sequence ID" value="CAI9950734.1"/>
    <property type="molecule type" value="Genomic_DNA"/>
</dbReference>
<organism evidence="1">
    <name type="scientific">Hexamita inflata</name>
    <dbReference type="NCBI Taxonomy" id="28002"/>
    <lineage>
        <taxon>Eukaryota</taxon>
        <taxon>Metamonada</taxon>
        <taxon>Diplomonadida</taxon>
        <taxon>Hexamitidae</taxon>
        <taxon>Hexamitinae</taxon>
        <taxon>Hexamita</taxon>
    </lineage>
</organism>
<comment type="caution">
    <text evidence="1">The sequence shown here is derived from an EMBL/GenBank/DDBJ whole genome shotgun (WGS) entry which is preliminary data.</text>
</comment>